<dbReference type="InterPro" id="IPR007815">
    <property type="entry name" value="Emycin_Estase"/>
</dbReference>
<dbReference type="InterPro" id="IPR014622">
    <property type="entry name" value="UCP036794_erythomycin"/>
</dbReference>
<dbReference type="PANTHER" id="PTHR31299">
    <property type="entry name" value="ESTERASE, PUTATIVE (AFU_ORTHOLOGUE AFUA_1G05850)-RELATED"/>
    <property type="match status" value="1"/>
</dbReference>
<dbReference type="InterPro" id="IPR052036">
    <property type="entry name" value="Hydrolase/PRTase-associated"/>
</dbReference>
<dbReference type="Pfam" id="PF05139">
    <property type="entry name" value="Erythro_esteras"/>
    <property type="match status" value="1"/>
</dbReference>
<keyword evidence="2" id="KW-1185">Reference proteome</keyword>
<evidence type="ECO:0000313" key="1">
    <source>
        <dbReference type="EMBL" id="RFU61056.1"/>
    </source>
</evidence>
<dbReference type="SUPFAM" id="SSF159501">
    <property type="entry name" value="EreA/ChaN-like"/>
    <property type="match status" value="1"/>
</dbReference>
<dbReference type="EMBL" id="QVTD01000018">
    <property type="protein sequence ID" value="RFU61056.1"/>
    <property type="molecule type" value="Genomic_DNA"/>
</dbReference>
<dbReference type="GO" id="GO:0046677">
    <property type="term" value="P:response to antibiotic"/>
    <property type="evidence" value="ECO:0007669"/>
    <property type="project" value="InterPro"/>
</dbReference>
<dbReference type="OrthoDB" id="9810066at2"/>
<evidence type="ECO:0000313" key="2">
    <source>
        <dbReference type="Proteomes" id="UP000262939"/>
    </source>
</evidence>
<dbReference type="AlphaFoldDB" id="A0A372L774"/>
<dbReference type="RefSeq" id="WP_117324237.1">
    <property type="nucleotide sequence ID" value="NZ_QVTD01000018.1"/>
</dbReference>
<sequence length="421" mass="48137">MLKKLADSVREHSVPLRDNDDLDVLVDKIGDARLVLLGEASHGTSEFYQVRAELSKKLIQDKGFSIIAVEGDWPASQKLNGYIKGYDTETKTAKEVLKSFNRWPTWMWANEEIAGFAEWLKDHNRSYSGTPKVGFYGIDVYSLWESMEEVVRHLEKTNSPDLSLARKAFSCFEPFNRNHEKYAISSAVYSEGCVEEVTKLLQRISESRDLYQYEEESILDIKVNALVTANAERYYSTMIFNDEKSWNIRDLHMVEALNEVMDFYGSDSKVIVWEHNTHVGDARATDMANQGLINVGQVLREQNRPEDVYIVGFGTHSGTVIAADEWGVNLEEKTVPQAKLGSWEDVLHRTGDFDKMLFFDQGNRHLFSSIIGHRAIGVVYNPEYEHLGNYVPSVISERYDAFVFIDKSHALTPLNLYETVF</sequence>
<dbReference type="Gene3D" id="3.40.1660.10">
    <property type="entry name" value="EreA-like (biosynthetic domain)"/>
    <property type="match status" value="1"/>
</dbReference>
<comment type="caution">
    <text evidence="1">The sequence shown here is derived from an EMBL/GenBank/DDBJ whole genome shotgun (WGS) entry which is preliminary data.</text>
</comment>
<reference evidence="1 2" key="1">
    <citation type="submission" date="2018-08" db="EMBL/GenBank/DDBJ databases">
        <title>Bacillus chawlae sp. nov., Bacillus glennii sp. nov., and Bacillus saganii sp. nov. Isolated from the Vehicle Assembly Building at Kennedy Space Center where the Viking Spacecraft were Assembled.</title>
        <authorList>
            <person name="Seuylemezian A."/>
            <person name="Vaishampayan P."/>
        </authorList>
    </citation>
    <scope>NUCLEOTIDE SEQUENCE [LARGE SCALE GENOMIC DNA]</scope>
    <source>
        <strain evidence="1 2">V44-8</strain>
    </source>
</reference>
<gene>
    <name evidence="1" type="ORF">D0466_19760</name>
</gene>
<accession>A0A372L774</accession>
<organism evidence="1 2">
    <name type="scientific">Peribacillus glennii</name>
    <dbReference type="NCBI Taxonomy" id="2303991"/>
    <lineage>
        <taxon>Bacteria</taxon>
        <taxon>Bacillati</taxon>
        <taxon>Bacillota</taxon>
        <taxon>Bacilli</taxon>
        <taxon>Bacillales</taxon>
        <taxon>Bacillaceae</taxon>
        <taxon>Peribacillus</taxon>
    </lineage>
</organism>
<dbReference type="CDD" id="cd14728">
    <property type="entry name" value="Ere-like"/>
    <property type="match status" value="1"/>
</dbReference>
<dbReference type="PANTHER" id="PTHR31299:SF0">
    <property type="entry name" value="ESTERASE, PUTATIVE (AFU_ORTHOLOGUE AFUA_1G05850)-RELATED"/>
    <property type="match status" value="1"/>
</dbReference>
<dbReference type="Proteomes" id="UP000262939">
    <property type="component" value="Unassembled WGS sequence"/>
</dbReference>
<dbReference type="PIRSF" id="PIRSF036794">
    <property type="entry name" value="UCP_erythr_ester"/>
    <property type="match status" value="1"/>
</dbReference>
<proteinExistence type="predicted"/>
<name>A0A372L774_9BACI</name>
<dbReference type="Gene3D" id="1.20.1440.30">
    <property type="entry name" value="Biosynthetic Protein domain"/>
    <property type="match status" value="1"/>
</dbReference>
<protein>
    <submittedName>
        <fullName evidence="1">Erythromycin esterase family protein</fullName>
    </submittedName>
</protein>
<dbReference type="Gene3D" id="3.30.1870.10">
    <property type="entry name" value="EreA-like, domain 2"/>
    <property type="match status" value="1"/>
</dbReference>